<accession>A0AAD8LEZ9</accession>
<proteinExistence type="predicted"/>
<dbReference type="SUPFAM" id="SSF52047">
    <property type="entry name" value="RNI-like"/>
    <property type="match status" value="2"/>
</dbReference>
<comment type="caution">
    <text evidence="3">The sequence shown here is derived from an EMBL/GenBank/DDBJ whole genome shotgun (WGS) entry which is preliminary data.</text>
</comment>
<evidence type="ECO:0000259" key="2">
    <source>
        <dbReference type="Pfam" id="PF25372"/>
    </source>
</evidence>
<dbReference type="InterPro" id="IPR032675">
    <property type="entry name" value="LRR_dom_sf"/>
</dbReference>
<dbReference type="InterPro" id="IPR057207">
    <property type="entry name" value="FBXL15_LRR"/>
</dbReference>
<dbReference type="EMBL" id="JAUHHV010000001">
    <property type="protein sequence ID" value="KAK1437846.1"/>
    <property type="molecule type" value="Genomic_DNA"/>
</dbReference>
<dbReference type="InterPro" id="IPR036047">
    <property type="entry name" value="F-box-like_dom_sf"/>
</dbReference>
<dbReference type="PANTHER" id="PTHR13318">
    <property type="entry name" value="PARTNER OF PAIRED, ISOFORM B-RELATED"/>
    <property type="match status" value="1"/>
</dbReference>
<feature type="compositionally biased region" description="Acidic residues" evidence="1">
    <location>
        <begin position="630"/>
        <end position="661"/>
    </location>
</feature>
<dbReference type="PANTHER" id="PTHR13318:SF86">
    <property type="entry name" value="F-BOX_LRR-REPEAT PROTEIN 10"/>
    <property type="match status" value="1"/>
</dbReference>
<dbReference type="InterPro" id="IPR006553">
    <property type="entry name" value="Leu-rich_rpt_Cys-con_subtyp"/>
</dbReference>
<feature type="compositionally biased region" description="Basic and acidic residues" evidence="1">
    <location>
        <begin position="662"/>
        <end position="671"/>
    </location>
</feature>
<organism evidence="3 4">
    <name type="scientific">Tagetes erecta</name>
    <name type="common">African marigold</name>
    <dbReference type="NCBI Taxonomy" id="13708"/>
    <lineage>
        <taxon>Eukaryota</taxon>
        <taxon>Viridiplantae</taxon>
        <taxon>Streptophyta</taxon>
        <taxon>Embryophyta</taxon>
        <taxon>Tracheophyta</taxon>
        <taxon>Spermatophyta</taxon>
        <taxon>Magnoliopsida</taxon>
        <taxon>eudicotyledons</taxon>
        <taxon>Gunneridae</taxon>
        <taxon>Pentapetalae</taxon>
        <taxon>asterids</taxon>
        <taxon>campanulids</taxon>
        <taxon>Asterales</taxon>
        <taxon>Asteraceae</taxon>
        <taxon>Asteroideae</taxon>
        <taxon>Heliantheae alliance</taxon>
        <taxon>Tageteae</taxon>
        <taxon>Tagetes</taxon>
    </lineage>
</organism>
<sequence length="671" mass="75710">MAESSNQRLKSTNDEITGEMSLDRLSSEVIATIMTKLDVSSICAITLTCKTFRLCAQHIFKFLPNFHLLEIAAPIERLRRLLLPNRSLRSLKLDCRRLNESSIDHLLQPGLIELSLRNCYKFSAKLLSEVGARCKDLRSLYVSSVADNRGHLHDVCDLEELLRGCTQLEELVLMFDASIFRRPEFSRVWTLASAKLTYLQIGYITQLMVIELLSPTVAPNESPNCILPNVFPNIHKLCLSVDYISNTMINVISNTLIHLTHLDLRDQPIIEPGLAFDLTDEGLQLINQHGRLKHLSLIRSQEFNPTFFRRVTDQGILFMADSCKSMESICLAGFCQVTDTGFKTLLHACTNLYKLNVFNGTRMTDLVFHDMYATSLALTFVSLRCCNLLTNSAVMQLALNMDLIVLDFRDSRNIGDKALQAISKLTKLRTLLLDGTDVTDLGLSYLQKGAESSLVKLSIRGCKRLTCKCVSSIFNGGSNRGLRELDLSNLPNLTNGGVLFLAKHRIPLVDLRMRQCPLIGDTSVMALASMTMADGDRWHGSSLRTLDLYNCGGISKLAFQWLKKPYFPGLRWLGVAASVNHELADSLALNRPFLNLMTRGEELGTDKWDNLDDIYMHDYEEVDELEQWIFQEDENMTDDDDLDDNDDSDDDNDDDLDDDDLDVHVEGKDEE</sequence>
<evidence type="ECO:0000313" key="4">
    <source>
        <dbReference type="Proteomes" id="UP001229421"/>
    </source>
</evidence>
<evidence type="ECO:0000313" key="3">
    <source>
        <dbReference type="EMBL" id="KAK1437846.1"/>
    </source>
</evidence>
<feature type="domain" description="F-box/LRR-repeat protein 15-like leucin rich repeat" evidence="2">
    <location>
        <begin position="72"/>
        <end position="581"/>
    </location>
</feature>
<gene>
    <name evidence="3" type="ORF">QVD17_03646</name>
</gene>
<evidence type="ECO:0000256" key="1">
    <source>
        <dbReference type="SAM" id="MobiDB-lite"/>
    </source>
</evidence>
<reference evidence="3" key="1">
    <citation type="journal article" date="2023" name="bioRxiv">
        <title>Improved chromosome-level genome assembly for marigold (Tagetes erecta).</title>
        <authorList>
            <person name="Jiang F."/>
            <person name="Yuan L."/>
            <person name="Wang S."/>
            <person name="Wang H."/>
            <person name="Xu D."/>
            <person name="Wang A."/>
            <person name="Fan W."/>
        </authorList>
    </citation>
    <scope>NUCLEOTIDE SEQUENCE</scope>
    <source>
        <strain evidence="3">WSJ</strain>
        <tissue evidence="3">Leaf</tissue>
    </source>
</reference>
<dbReference type="GO" id="GO:0031146">
    <property type="term" value="P:SCF-dependent proteasomal ubiquitin-dependent protein catabolic process"/>
    <property type="evidence" value="ECO:0007669"/>
    <property type="project" value="TreeGrafter"/>
</dbReference>
<protein>
    <recommendedName>
        <fullName evidence="2">F-box/LRR-repeat protein 15-like leucin rich repeat domain-containing protein</fullName>
    </recommendedName>
</protein>
<dbReference type="Pfam" id="PF25372">
    <property type="entry name" value="DUF7885"/>
    <property type="match status" value="1"/>
</dbReference>
<feature type="region of interest" description="Disordered" evidence="1">
    <location>
        <begin position="630"/>
        <end position="671"/>
    </location>
</feature>
<dbReference type="SMART" id="SM00367">
    <property type="entry name" value="LRR_CC"/>
    <property type="match status" value="8"/>
</dbReference>
<dbReference type="GO" id="GO:0019005">
    <property type="term" value="C:SCF ubiquitin ligase complex"/>
    <property type="evidence" value="ECO:0007669"/>
    <property type="project" value="TreeGrafter"/>
</dbReference>
<dbReference type="Proteomes" id="UP001229421">
    <property type="component" value="Unassembled WGS sequence"/>
</dbReference>
<dbReference type="SUPFAM" id="SSF81383">
    <property type="entry name" value="F-box domain"/>
    <property type="match status" value="1"/>
</dbReference>
<keyword evidence="4" id="KW-1185">Reference proteome</keyword>
<name>A0AAD8LEZ9_TARER</name>
<dbReference type="AlphaFoldDB" id="A0AAD8LEZ9"/>
<dbReference type="Gene3D" id="3.80.10.10">
    <property type="entry name" value="Ribonuclease Inhibitor"/>
    <property type="match status" value="3"/>
</dbReference>